<keyword evidence="3" id="KW-1185">Reference proteome</keyword>
<dbReference type="PANTHER" id="PTHR32251:SF17">
    <property type="entry name" value="STEROID 5-ALPHA REDUCTASE C-TERMINAL DOMAIN-CONTAINING PROTEIN"/>
    <property type="match status" value="1"/>
</dbReference>
<dbReference type="EMBL" id="CP041046">
    <property type="protein sequence ID" value="QDE41603.1"/>
    <property type="molecule type" value="Genomic_DNA"/>
</dbReference>
<gene>
    <name evidence="2" type="ORF">FIV34_08715</name>
</gene>
<organism evidence="2 3">
    <name type="scientific">Luteibacter pinisoli</name>
    <dbReference type="NCBI Taxonomy" id="2589080"/>
    <lineage>
        <taxon>Bacteria</taxon>
        <taxon>Pseudomonadati</taxon>
        <taxon>Pseudomonadota</taxon>
        <taxon>Gammaproteobacteria</taxon>
        <taxon>Lysobacterales</taxon>
        <taxon>Rhodanobacteraceae</taxon>
        <taxon>Luteibacter</taxon>
    </lineage>
</organism>
<evidence type="ECO:0000256" key="1">
    <source>
        <dbReference type="SAM" id="Phobius"/>
    </source>
</evidence>
<keyword evidence="1" id="KW-0472">Membrane</keyword>
<dbReference type="OrthoDB" id="9779233at2"/>
<dbReference type="Gene3D" id="1.20.120.1630">
    <property type="match status" value="1"/>
</dbReference>
<dbReference type="PANTHER" id="PTHR32251">
    <property type="entry name" value="3-OXO-5-ALPHA-STEROID 4-DEHYDROGENASE"/>
    <property type="match status" value="1"/>
</dbReference>
<dbReference type="Proteomes" id="UP000316093">
    <property type="component" value="Chromosome"/>
</dbReference>
<reference evidence="2 3" key="1">
    <citation type="submission" date="2019-06" db="EMBL/GenBank/DDBJ databases">
        <title>A complete genome sequence for Luteibacter pinisoli MAH-14.</title>
        <authorList>
            <person name="Baltrus D.A."/>
        </authorList>
    </citation>
    <scope>NUCLEOTIDE SEQUENCE [LARGE SCALE GENOMIC DNA]</scope>
    <source>
        <strain evidence="2 3">MAH-14</strain>
    </source>
</reference>
<dbReference type="PROSITE" id="PS50244">
    <property type="entry name" value="S5A_REDUCTASE"/>
    <property type="match status" value="1"/>
</dbReference>
<dbReference type="KEGG" id="lpy:FIV34_08715"/>
<proteinExistence type="predicted"/>
<keyword evidence="1" id="KW-0812">Transmembrane</keyword>
<evidence type="ECO:0000313" key="2">
    <source>
        <dbReference type="EMBL" id="QDE41603.1"/>
    </source>
</evidence>
<feature type="transmembrane region" description="Helical" evidence="1">
    <location>
        <begin position="21"/>
        <end position="44"/>
    </location>
</feature>
<protein>
    <submittedName>
        <fullName evidence="2">DUF1295 domain-containing protein</fullName>
    </submittedName>
</protein>
<accession>A0A4Y5ZBW6</accession>
<dbReference type="RefSeq" id="WP_139985811.1">
    <property type="nucleotide sequence ID" value="NZ_CP041046.1"/>
</dbReference>
<feature type="transmembrane region" description="Helical" evidence="1">
    <location>
        <begin position="96"/>
        <end position="118"/>
    </location>
</feature>
<keyword evidence="1" id="KW-1133">Transmembrane helix</keyword>
<dbReference type="GO" id="GO:0016020">
    <property type="term" value="C:membrane"/>
    <property type="evidence" value="ECO:0007669"/>
    <property type="project" value="TreeGrafter"/>
</dbReference>
<feature type="transmembrane region" description="Helical" evidence="1">
    <location>
        <begin position="124"/>
        <end position="145"/>
    </location>
</feature>
<evidence type="ECO:0000313" key="3">
    <source>
        <dbReference type="Proteomes" id="UP000316093"/>
    </source>
</evidence>
<sequence>MWLTAAWAMAGGWAWQRRKTNAGIVDVLWAAGLGVAALFTAWVGQGAASTRLWLAVLGGAWGARLAWHLWQRVRSEPEDGRYRALRAAWHGHQGKFFGFFQFQAFLIGVFAVPFIAVAANAEGAGAWTLPAVLVWVVSVAGETLADRQLSRFRADPANHGKTCRAGLWRYSRHPNYFFEWLHWFTYVFLAIGSPLAWLAWSGPVVMFLFIRFVSGVPFTEAQALRTRGDDYRRYQRDTPMFFPWFPKPSREDA</sequence>
<feature type="transmembrane region" description="Helical" evidence="1">
    <location>
        <begin position="50"/>
        <end position="67"/>
    </location>
</feature>
<feature type="transmembrane region" description="Helical" evidence="1">
    <location>
        <begin position="180"/>
        <end position="200"/>
    </location>
</feature>
<dbReference type="Pfam" id="PF06966">
    <property type="entry name" value="DUF1295"/>
    <property type="match status" value="1"/>
</dbReference>
<dbReference type="InterPro" id="IPR010721">
    <property type="entry name" value="UstE-like"/>
</dbReference>
<dbReference type="AlphaFoldDB" id="A0A4Y5ZBW6"/>
<name>A0A4Y5ZBW6_9GAMM</name>